<dbReference type="RefSeq" id="WP_184382366.1">
    <property type="nucleotide sequence ID" value="NZ_JACIDJ010000001.1"/>
</dbReference>
<dbReference type="EMBL" id="JACIDJ010000001">
    <property type="protein sequence ID" value="MBB3897451.1"/>
    <property type="molecule type" value="Genomic_DNA"/>
</dbReference>
<dbReference type="AlphaFoldDB" id="A0A840A8C6"/>
<evidence type="ECO:0000313" key="1">
    <source>
        <dbReference type="EMBL" id="MBB3897451.1"/>
    </source>
</evidence>
<gene>
    <name evidence="1" type="ORF">GGQ83_000877</name>
</gene>
<organism evidence="1 2">
    <name type="scientific">Roseococcus suduntuyensis</name>
    <dbReference type="NCBI Taxonomy" id="455361"/>
    <lineage>
        <taxon>Bacteria</taxon>
        <taxon>Pseudomonadati</taxon>
        <taxon>Pseudomonadota</taxon>
        <taxon>Alphaproteobacteria</taxon>
        <taxon>Acetobacterales</taxon>
        <taxon>Roseomonadaceae</taxon>
        <taxon>Roseococcus</taxon>
    </lineage>
</organism>
<proteinExistence type="predicted"/>
<sequence length="210" mass="23249">MAVQGWIGAIFKEARGRADWPAAVEAIRAGAAYLAQGASYSYLRARTLLAGPRLFQDADFGFALTICKWEGFGVAAQDLILILEAELRDRLPPDPEARAPVLAALYREVLESEALPEHRAAAGWDDLVAEFDARLPVFLSRPPLKPDAISIATALRLLEHAPIEESVRQADKMMVVNNVAFRFIEYQAKLRRKLDLPGLAEELSARMRVP</sequence>
<protein>
    <recommendedName>
        <fullName evidence="3">Esterase</fullName>
    </recommendedName>
</protein>
<accession>A0A840A8C6</accession>
<name>A0A840A8C6_9PROT</name>
<dbReference type="Proteomes" id="UP000553193">
    <property type="component" value="Unassembled WGS sequence"/>
</dbReference>
<comment type="caution">
    <text evidence="1">The sequence shown here is derived from an EMBL/GenBank/DDBJ whole genome shotgun (WGS) entry which is preliminary data.</text>
</comment>
<evidence type="ECO:0000313" key="2">
    <source>
        <dbReference type="Proteomes" id="UP000553193"/>
    </source>
</evidence>
<keyword evidence="2" id="KW-1185">Reference proteome</keyword>
<evidence type="ECO:0008006" key="3">
    <source>
        <dbReference type="Google" id="ProtNLM"/>
    </source>
</evidence>
<reference evidence="1 2" key="1">
    <citation type="submission" date="2020-08" db="EMBL/GenBank/DDBJ databases">
        <title>Genomic Encyclopedia of Type Strains, Phase IV (KMG-IV): sequencing the most valuable type-strain genomes for metagenomic binning, comparative biology and taxonomic classification.</title>
        <authorList>
            <person name="Goeker M."/>
        </authorList>
    </citation>
    <scope>NUCLEOTIDE SEQUENCE [LARGE SCALE GENOMIC DNA]</scope>
    <source>
        <strain evidence="1 2">DSM 19979</strain>
    </source>
</reference>